<organism evidence="1 2">
    <name type="scientific">Favolaschia claudopus</name>
    <dbReference type="NCBI Taxonomy" id="2862362"/>
    <lineage>
        <taxon>Eukaryota</taxon>
        <taxon>Fungi</taxon>
        <taxon>Dikarya</taxon>
        <taxon>Basidiomycota</taxon>
        <taxon>Agaricomycotina</taxon>
        <taxon>Agaricomycetes</taxon>
        <taxon>Agaricomycetidae</taxon>
        <taxon>Agaricales</taxon>
        <taxon>Marasmiineae</taxon>
        <taxon>Mycenaceae</taxon>
        <taxon>Favolaschia</taxon>
    </lineage>
</organism>
<evidence type="ECO:0000313" key="1">
    <source>
        <dbReference type="EMBL" id="KAK6977897.1"/>
    </source>
</evidence>
<reference evidence="1 2" key="1">
    <citation type="journal article" date="2024" name="J Genomics">
        <title>Draft genome sequencing and assembly of Favolaschia claudopus CIRM-BRFM 2984 isolated from oak limbs.</title>
        <authorList>
            <person name="Navarro D."/>
            <person name="Drula E."/>
            <person name="Chaduli D."/>
            <person name="Cazenave R."/>
            <person name="Ahrendt S."/>
            <person name="Wang J."/>
            <person name="Lipzen A."/>
            <person name="Daum C."/>
            <person name="Barry K."/>
            <person name="Grigoriev I.V."/>
            <person name="Favel A."/>
            <person name="Rosso M.N."/>
            <person name="Martin F."/>
        </authorList>
    </citation>
    <scope>NUCLEOTIDE SEQUENCE [LARGE SCALE GENOMIC DNA]</scope>
    <source>
        <strain evidence="1 2">CIRM-BRFM 2984</strain>
    </source>
</reference>
<comment type="caution">
    <text evidence="1">The sequence shown here is derived from an EMBL/GenBank/DDBJ whole genome shotgun (WGS) entry which is preliminary data.</text>
</comment>
<dbReference type="EMBL" id="JAWWNJ010000164">
    <property type="protein sequence ID" value="KAK6977897.1"/>
    <property type="molecule type" value="Genomic_DNA"/>
</dbReference>
<proteinExistence type="predicted"/>
<evidence type="ECO:0000313" key="2">
    <source>
        <dbReference type="Proteomes" id="UP001362999"/>
    </source>
</evidence>
<gene>
    <name evidence="1" type="ORF">R3P38DRAFT_2809851</name>
</gene>
<sequence length="463" mass="51050">MGRRGGRTMVEGAAKFNLRLSANAAEADTHETRSRMELPALEAEHDIDKTEALTLLYGRRLRFQYVASPPPRQATGYSVARRDSFGMRDLTSTWGRLQLILSSIVTRLRTDQIPNALQRECRQVEGSWAVGVRLLTRETKTFRHVTQRDYEGLPAPEADAGYLGGVVACRKLAISHLECRSTRMPTHAPSVRPEAHQIWDYSDNTTSVRARREVTAQSGETIDVEAWLAEGRVGGGMPDDEIEVQTAAQQINIHFTPHWLLREAVLCGQLRNVIKEVWRNVLEGKTWTMRAQAFSPQGFVLEHDDLTAPISDSARPRFAIKHDWDSRHDGGGLEVEYPGNSRNTISTGVETISIGGTRLLARGCKGRSVLGGPVGLSGRGMRRGEEMRIDFADNKSKGHATSPPSARVPSRISRHGARFILVAPRRGCLALAGQGGSLRRAASYPALPQTGTSLVSQLIRQAL</sequence>
<dbReference type="Proteomes" id="UP001362999">
    <property type="component" value="Unassembled WGS sequence"/>
</dbReference>
<keyword evidence="2" id="KW-1185">Reference proteome</keyword>
<dbReference type="AlphaFoldDB" id="A0AAV9ZDE1"/>
<name>A0AAV9ZDE1_9AGAR</name>
<protein>
    <submittedName>
        <fullName evidence="1">Uncharacterized protein</fullName>
    </submittedName>
</protein>
<accession>A0AAV9ZDE1</accession>